<reference evidence="7" key="2">
    <citation type="journal article" date="2012" name="PLoS ONE">
        <title>A Deeply Branching Thermophilic Bacterium with an Ancient Acetyl-CoA Pathway Dominates a Subsurface Ecosystem.</title>
        <authorList>
            <person name="Takami H."/>
            <person name="Noguchi H."/>
            <person name="Takaki Y."/>
            <person name="Uchiyama I."/>
            <person name="Toyoda A."/>
            <person name="Nishi S."/>
            <person name="Chee G.-J."/>
            <person name="Arai W."/>
            <person name="Nunoura T."/>
            <person name="Itoh T."/>
            <person name="Hattori M."/>
            <person name="Takai K."/>
        </authorList>
    </citation>
    <scope>NUCLEOTIDE SEQUENCE</scope>
</reference>
<reference evidence="7" key="1">
    <citation type="journal article" date="2005" name="Environ. Microbiol.">
        <title>Genetic and functional properties of uncultivated thermophilic crenarchaeotes from a subsurface gold mine as revealed by analysis of genome fragments.</title>
        <authorList>
            <person name="Nunoura T."/>
            <person name="Hirayama H."/>
            <person name="Takami H."/>
            <person name="Oida H."/>
            <person name="Nishi S."/>
            <person name="Shimamura S."/>
            <person name="Suzuki Y."/>
            <person name="Inagaki F."/>
            <person name="Takai K."/>
            <person name="Nealson K.H."/>
            <person name="Horikoshi K."/>
        </authorList>
    </citation>
    <scope>NUCLEOTIDE SEQUENCE</scope>
</reference>
<dbReference type="PROSITE" id="PS51918">
    <property type="entry name" value="RADICAL_SAM"/>
    <property type="match status" value="1"/>
</dbReference>
<sequence length="327" mass="37666">MNAEGDLTLAELERLSRTMPPFSQLLLSGGEPTLREDLPDIVRLFVRHNGIESVNFPTNGLKPERPRAFVERILEENETLTIYVNFSVDGLAATHDRIRAVPGNFAKVEQAIALIQPLRERFRKRLWVGVVSVICRENYRELIPLAEYFLRQRVLDGHYFQIVRGDPLDPTLMAVPPDELRALYGEISRIQEEYARRAFDDPSAAARWMKRMIYVGTFNFHHRVQFANYAQGKAWPMPCTAGETAIVIDFNGDVRACELRAPLGNLREYDMDFAAFWDSAIRRQEVAAIARDRCFCTHVCFLHDSLRFSMKAQLVGVPKSYLARRFW</sequence>
<dbReference type="SUPFAM" id="SSF102114">
    <property type="entry name" value="Radical SAM enzymes"/>
    <property type="match status" value="1"/>
</dbReference>
<keyword evidence="2" id="KW-0949">S-adenosyl-L-methionine</keyword>
<proteinExistence type="predicted"/>
<evidence type="ECO:0000256" key="2">
    <source>
        <dbReference type="ARBA" id="ARBA00022691"/>
    </source>
</evidence>
<organism evidence="7">
    <name type="scientific">uncultured Acidobacteriota bacterium</name>
    <dbReference type="NCBI Taxonomy" id="171953"/>
    <lineage>
        <taxon>Bacteria</taxon>
        <taxon>Pseudomonadati</taxon>
        <taxon>Acidobacteriota</taxon>
        <taxon>environmental samples</taxon>
    </lineage>
</organism>
<dbReference type="InterPro" id="IPR050377">
    <property type="entry name" value="Radical_SAM_PqqE_MftC-like"/>
</dbReference>
<accession>H5SFJ5</accession>
<dbReference type="InterPro" id="IPR013785">
    <property type="entry name" value="Aldolase_TIM"/>
</dbReference>
<comment type="cofactor">
    <cofactor evidence="1">
        <name>[4Fe-4S] cluster</name>
        <dbReference type="ChEBI" id="CHEBI:49883"/>
    </cofactor>
</comment>
<dbReference type="PANTHER" id="PTHR11228">
    <property type="entry name" value="RADICAL SAM DOMAIN PROTEIN"/>
    <property type="match status" value="1"/>
</dbReference>
<gene>
    <name evidence="7" type="ORF">HGMM_F22A10C07</name>
</gene>
<dbReference type="GO" id="GO:0046872">
    <property type="term" value="F:metal ion binding"/>
    <property type="evidence" value="ECO:0007669"/>
    <property type="project" value="UniProtKB-KW"/>
</dbReference>
<evidence type="ECO:0000256" key="4">
    <source>
        <dbReference type="ARBA" id="ARBA00023004"/>
    </source>
</evidence>
<dbReference type="Gene3D" id="3.20.20.70">
    <property type="entry name" value="Aldolase class I"/>
    <property type="match status" value="1"/>
</dbReference>
<dbReference type="InterPro" id="IPR007197">
    <property type="entry name" value="rSAM"/>
</dbReference>
<feature type="domain" description="Radical SAM core" evidence="6">
    <location>
        <begin position="1"/>
        <end position="197"/>
    </location>
</feature>
<dbReference type="InterPro" id="IPR058240">
    <property type="entry name" value="rSAM_sf"/>
</dbReference>
<dbReference type="CDD" id="cd01335">
    <property type="entry name" value="Radical_SAM"/>
    <property type="match status" value="1"/>
</dbReference>
<evidence type="ECO:0000259" key="6">
    <source>
        <dbReference type="PROSITE" id="PS51918"/>
    </source>
</evidence>
<name>H5SFJ5_9BACT</name>
<evidence type="ECO:0000313" key="7">
    <source>
        <dbReference type="EMBL" id="BAL54931.1"/>
    </source>
</evidence>
<keyword evidence="5" id="KW-0411">Iron-sulfur</keyword>
<keyword evidence="4" id="KW-0408">Iron</keyword>
<keyword evidence="3" id="KW-0479">Metal-binding</keyword>
<protein>
    <submittedName>
        <fullName evidence="7">Fe-S oxidoreductase</fullName>
    </submittedName>
</protein>
<dbReference type="CDD" id="cd21109">
    <property type="entry name" value="SPASM"/>
    <property type="match status" value="1"/>
</dbReference>
<dbReference type="GO" id="GO:0003824">
    <property type="term" value="F:catalytic activity"/>
    <property type="evidence" value="ECO:0007669"/>
    <property type="project" value="InterPro"/>
</dbReference>
<dbReference type="EMBL" id="AP011704">
    <property type="protein sequence ID" value="BAL54931.1"/>
    <property type="molecule type" value="Genomic_DNA"/>
</dbReference>
<dbReference type="GO" id="GO:0051536">
    <property type="term" value="F:iron-sulfur cluster binding"/>
    <property type="evidence" value="ECO:0007669"/>
    <property type="project" value="UniProtKB-KW"/>
</dbReference>
<evidence type="ECO:0000256" key="1">
    <source>
        <dbReference type="ARBA" id="ARBA00001966"/>
    </source>
</evidence>
<dbReference type="Pfam" id="PF04055">
    <property type="entry name" value="Radical_SAM"/>
    <property type="match status" value="1"/>
</dbReference>
<dbReference type="PANTHER" id="PTHR11228:SF7">
    <property type="entry name" value="PQQA PEPTIDE CYCLASE"/>
    <property type="match status" value="1"/>
</dbReference>
<dbReference type="AlphaFoldDB" id="H5SFJ5"/>
<evidence type="ECO:0000256" key="5">
    <source>
        <dbReference type="ARBA" id="ARBA00023014"/>
    </source>
</evidence>
<evidence type="ECO:0000256" key="3">
    <source>
        <dbReference type="ARBA" id="ARBA00022723"/>
    </source>
</evidence>